<gene>
    <name evidence="2" type="ORF">A3K87_01630</name>
</gene>
<comment type="function">
    <text evidence="1">Decomposes hydrogen peroxide into water and oxygen; serves to protect cells from the toxic effects of hydrogen peroxide.</text>
</comment>
<proteinExistence type="predicted"/>
<organism evidence="2 3">
    <name type="scientific">Variovorax paradoxus</name>
    <dbReference type="NCBI Taxonomy" id="34073"/>
    <lineage>
        <taxon>Bacteria</taxon>
        <taxon>Pseudomonadati</taxon>
        <taxon>Pseudomonadota</taxon>
        <taxon>Betaproteobacteria</taxon>
        <taxon>Burkholderiales</taxon>
        <taxon>Comamonadaceae</taxon>
        <taxon>Variovorax</taxon>
    </lineage>
</organism>
<evidence type="ECO:0000256" key="1">
    <source>
        <dbReference type="ARBA" id="ARBA00002974"/>
    </source>
</evidence>
<dbReference type="Gene3D" id="2.40.180.10">
    <property type="entry name" value="Catalase core domain"/>
    <property type="match status" value="1"/>
</dbReference>
<dbReference type="Proteomes" id="UP000077852">
    <property type="component" value="Unassembled WGS sequence"/>
</dbReference>
<dbReference type="SUPFAM" id="SSF56634">
    <property type="entry name" value="Heme-dependent catalase-like"/>
    <property type="match status" value="1"/>
</dbReference>
<evidence type="ECO:0000313" key="3">
    <source>
        <dbReference type="Proteomes" id="UP000077852"/>
    </source>
</evidence>
<dbReference type="RefSeq" id="WP_081268689.1">
    <property type="nucleotide sequence ID" value="NZ_LVHG01000051.1"/>
</dbReference>
<dbReference type="InterPro" id="IPR020835">
    <property type="entry name" value="Catalase_sf"/>
</dbReference>
<dbReference type="PANTHER" id="PTHR36195">
    <property type="entry name" value="DOMAIN PROTEIN, PUTATIVE (AFU_ORTHOLOGUE AFUA_5G01990)-RELATED-RELATED"/>
    <property type="match status" value="1"/>
</dbReference>
<dbReference type="AlphaFoldDB" id="A0AA91DMJ5"/>
<protein>
    <submittedName>
        <fullName evidence="2">Catalase</fullName>
    </submittedName>
</protein>
<dbReference type="PANTHER" id="PTHR36195:SF4">
    <property type="entry name" value="DOMAIN PROTEIN, PUTATIVE (AFU_ORTHOLOGUE AFUA_5G01990)-RELATED"/>
    <property type="match status" value="1"/>
</dbReference>
<dbReference type="GO" id="GO:0020037">
    <property type="term" value="F:heme binding"/>
    <property type="evidence" value="ECO:0007669"/>
    <property type="project" value="InterPro"/>
</dbReference>
<reference evidence="2 3" key="1">
    <citation type="submission" date="2016-03" db="EMBL/GenBank/DDBJ databases">
        <title>Genome sequence of Variovorax paradoxus KB5.</title>
        <authorList>
            <person name="Jeong H."/>
            <person name="Hong C.E."/>
            <person name="Jo S.H."/>
            <person name="Park J.M."/>
        </authorList>
    </citation>
    <scope>NUCLEOTIDE SEQUENCE [LARGE SCALE GENOMIC DNA]</scope>
    <source>
        <strain evidence="2 3">KB5</strain>
    </source>
</reference>
<evidence type="ECO:0000313" key="2">
    <source>
        <dbReference type="EMBL" id="OAK62277.1"/>
    </source>
</evidence>
<dbReference type="CDD" id="cd08152">
    <property type="entry name" value="y4iL_like"/>
    <property type="match status" value="1"/>
</dbReference>
<dbReference type="EMBL" id="LVHG01000051">
    <property type="protein sequence ID" value="OAK62277.1"/>
    <property type="molecule type" value="Genomic_DNA"/>
</dbReference>
<sequence length="361" mass="38707">MNTTALSSATPVRYDPAVETFRDDEAQTQTDLVATLVDMEKTMADHTGHAMRAVHAKSHGLLRGELSVLDGLPETLAQGLFASARRYPVVMRLSTPPAEVLDDRVSLPRGMALKVLGVEGPRVDGAEGGSTQDFLFVDGPVFSAPDAKGFLRTLKLLAGTTDKAPNAKRVLSGVLQGVEKAVETFGGQSGTLIALGGHAETHPLGATFFTQVPIRYGAYIAKLQLAPVSPALLALENAPLDLAGKPDGTREAVADFIRANPAVWELRVQLCVDLERMPVEDASVEWPQALSPFMAVARITADPQEGWSEALARDIDDGMAFNPWHALAAHRPLGNVMRARKAAYAASSDYRSERNGCPLHR</sequence>
<comment type="caution">
    <text evidence="2">The sequence shown here is derived from an EMBL/GenBank/DDBJ whole genome shotgun (WGS) entry which is preliminary data.</text>
</comment>
<name>A0AA91DMJ5_VARPD</name>
<accession>A0AA91DMJ5</accession>